<evidence type="ECO:0000313" key="3">
    <source>
        <dbReference type="Proteomes" id="UP000015347"/>
    </source>
</evidence>
<evidence type="ECO:0000256" key="1">
    <source>
        <dbReference type="SAM" id="MobiDB-lite"/>
    </source>
</evidence>
<keyword evidence="3" id="KW-1185">Reference proteome</keyword>
<dbReference type="HOGENOM" id="CLU_3157603_0_0_5"/>
<reference evidence="3" key="1">
    <citation type="journal article" date="2014" name="Stand. Genomic Sci.">
        <title>Genome sequence of the exopolysaccharide-producing Salipiger mucosus type strain (DSM 16094(T)), a moderately halophilic member of the Roseobacter clade.</title>
        <authorList>
            <person name="Riedel T."/>
            <person name="Spring S."/>
            <person name="Fiebig A."/>
            <person name="Petersen J."/>
            <person name="Kyrpides N.C."/>
            <person name="Goker M."/>
            <person name="Klenk H.P."/>
        </authorList>
    </citation>
    <scope>NUCLEOTIDE SEQUENCE [LARGE SCALE GENOMIC DNA]</scope>
    <source>
        <strain evidence="3">DSM 16094</strain>
    </source>
</reference>
<name>S9Q4W3_9RHOB</name>
<comment type="caution">
    <text evidence="2">The sequence shown here is derived from an EMBL/GenBank/DDBJ whole genome shotgun (WGS) entry which is preliminary data.</text>
</comment>
<feature type="region of interest" description="Disordered" evidence="1">
    <location>
        <begin position="15"/>
        <end position="34"/>
    </location>
</feature>
<gene>
    <name evidence="2" type="ORF">Salmuc_02893</name>
</gene>
<accession>S9Q4W3</accession>
<dbReference type="AlphaFoldDB" id="S9Q4W3"/>
<evidence type="ECO:0000313" key="2">
    <source>
        <dbReference type="EMBL" id="EPX76391.1"/>
    </source>
</evidence>
<proteinExistence type="predicted"/>
<organism evidence="2 3">
    <name type="scientific">Salipiger mucosus DSM 16094</name>
    <dbReference type="NCBI Taxonomy" id="1123237"/>
    <lineage>
        <taxon>Bacteria</taxon>
        <taxon>Pseudomonadati</taxon>
        <taxon>Pseudomonadota</taxon>
        <taxon>Alphaproteobacteria</taxon>
        <taxon>Rhodobacterales</taxon>
        <taxon>Roseobacteraceae</taxon>
        <taxon>Salipiger</taxon>
    </lineage>
</organism>
<dbReference type="EMBL" id="APVH01000050">
    <property type="protein sequence ID" value="EPX76391.1"/>
    <property type="molecule type" value="Genomic_DNA"/>
</dbReference>
<protein>
    <submittedName>
        <fullName evidence="2">Uncharacterized protein</fullName>
    </submittedName>
</protein>
<dbReference type="Proteomes" id="UP000015347">
    <property type="component" value="Unassembled WGS sequence"/>
</dbReference>
<sequence length="48" mass="5304">MSTCPLGRIAIKADGIDQRKRSDQIGSENTKPLGYSATDIVRNEIDRI</sequence>